<accession>A0ABS3CI64</accession>
<gene>
    <name evidence="1" type="ORF">J0A69_12230</name>
</gene>
<organism evidence="1 2">
    <name type="scientific">Algoriphagus pacificus</name>
    <dbReference type="NCBI Taxonomy" id="2811234"/>
    <lineage>
        <taxon>Bacteria</taxon>
        <taxon>Pseudomonadati</taxon>
        <taxon>Bacteroidota</taxon>
        <taxon>Cytophagia</taxon>
        <taxon>Cytophagales</taxon>
        <taxon>Cyclobacteriaceae</taxon>
        <taxon>Algoriphagus</taxon>
    </lineage>
</organism>
<comment type="caution">
    <text evidence="1">The sequence shown here is derived from an EMBL/GenBank/DDBJ whole genome shotgun (WGS) entry which is preliminary data.</text>
</comment>
<proteinExistence type="predicted"/>
<evidence type="ECO:0000313" key="2">
    <source>
        <dbReference type="Proteomes" id="UP000664480"/>
    </source>
</evidence>
<keyword evidence="2" id="KW-1185">Reference proteome</keyword>
<protein>
    <submittedName>
        <fullName evidence="1">Uncharacterized protein</fullName>
    </submittedName>
</protein>
<dbReference type="Proteomes" id="UP000664480">
    <property type="component" value="Unassembled WGS sequence"/>
</dbReference>
<evidence type="ECO:0000313" key="1">
    <source>
        <dbReference type="EMBL" id="MBN7816206.1"/>
    </source>
</evidence>
<dbReference type="RefSeq" id="WP_206586839.1">
    <property type="nucleotide sequence ID" value="NZ_JAFKCU010000002.1"/>
</dbReference>
<name>A0ABS3CI64_9BACT</name>
<sequence>MIPQHQLNPDQDHSCLADSYFPWKPMLISICLLICCLHVKGQTAEEPNSVRHFSGSLQVTQNGISLIPSFSLGKPATLLNFSIGGEKVAFEPQLRFGLDGKPWSFVFWWRYKGIKTDHFSLNVGVHPAISFRRMVTLMNGHEIEDVVAKRFLTGELAPTWLINKNSSLGIYYLHAFGFDQGISKNTDFLALNGVINNINLFSKVYLNMNPQLYLLRMDEDHGYYVTSNFNLRYGTFPISIGSIVNKAIDTEIAGKEFIWNISLIYSFNQQFERK</sequence>
<dbReference type="EMBL" id="JAFKCU010000002">
    <property type="protein sequence ID" value="MBN7816206.1"/>
    <property type="molecule type" value="Genomic_DNA"/>
</dbReference>
<reference evidence="1 2" key="1">
    <citation type="submission" date="2021-03" db="EMBL/GenBank/DDBJ databases">
        <title>novel species isolated from a fishpond in China.</title>
        <authorList>
            <person name="Lu H."/>
            <person name="Cai Z."/>
        </authorList>
    </citation>
    <scope>NUCLEOTIDE SEQUENCE [LARGE SCALE GENOMIC DNA]</scope>
    <source>
        <strain evidence="1 2">YJ13C</strain>
    </source>
</reference>